<comment type="similarity">
    <text evidence="1 7">Belongs to the class-II pyridine nucleotide-disulfide oxidoreductase family.</text>
</comment>
<evidence type="ECO:0000256" key="7">
    <source>
        <dbReference type="RuleBase" id="RU003880"/>
    </source>
</evidence>
<dbReference type="PROSITE" id="PS00573">
    <property type="entry name" value="PYRIDINE_REDOX_2"/>
    <property type="match status" value="1"/>
</dbReference>
<organism evidence="10 11">
    <name type="scientific">Blautia obeum A2-162</name>
    <dbReference type="NCBI Taxonomy" id="657314"/>
    <lineage>
        <taxon>Bacteria</taxon>
        <taxon>Bacillati</taxon>
        <taxon>Bacillota</taxon>
        <taxon>Clostridia</taxon>
        <taxon>Lachnospirales</taxon>
        <taxon>Lachnospiraceae</taxon>
        <taxon>Blautia</taxon>
    </lineage>
</organism>
<keyword evidence="5" id="KW-1015">Disulfide bond</keyword>
<dbReference type="GO" id="GO:0004791">
    <property type="term" value="F:thioredoxin-disulfide reductase (NADPH) activity"/>
    <property type="evidence" value="ECO:0007669"/>
    <property type="project" value="UniProtKB-UniRule"/>
</dbReference>
<dbReference type="Proteomes" id="UP000008955">
    <property type="component" value="Chromosome"/>
</dbReference>
<dbReference type="KEGG" id="rob:CK5_01260"/>
<dbReference type="Pfam" id="PF07992">
    <property type="entry name" value="Pyr_redox_2"/>
    <property type="match status" value="1"/>
</dbReference>
<sequence>MVATEKVRQNIMENIYDLAILGAGPAGICAAIYATRAKLNTIWLDKKFVQGGQIVDTYEVDNYPGLPGITGLDLGEAMAGHAEKLGMKPQREPVRSIETEHGIKVIRTKKNEYRARAVIIACGATHRHLGIPGEEELSGMGVSYCATCDAAFFQDRTVVVVGGGNVAVEDAILLSRTCKKVYLVHRRDELRAEKILQESLFACKNVELIWDSIPLSIEGTDKVEALKIRNKKTQEESFIETDGVFIAVGIVPGTEKFKDLVKLDEAGYIVAGEDGITSEPGIFAAGDIRTKNLRQVVTAVADGANAVASAQRYLLDK</sequence>
<evidence type="ECO:0000259" key="9">
    <source>
        <dbReference type="Pfam" id="PF07992"/>
    </source>
</evidence>
<evidence type="ECO:0000256" key="1">
    <source>
        <dbReference type="ARBA" id="ARBA00009333"/>
    </source>
</evidence>
<dbReference type="PRINTS" id="PR00469">
    <property type="entry name" value="PNDRDTASEII"/>
</dbReference>
<reference evidence="10 11" key="2">
    <citation type="submission" date="2010-03" db="EMBL/GenBank/DDBJ databases">
        <authorList>
            <person name="Pajon A."/>
        </authorList>
    </citation>
    <scope>NUCLEOTIDE SEQUENCE [LARGE SCALE GENOMIC DNA]</scope>
    <source>
        <strain evidence="10 11">A2-162</strain>
    </source>
</reference>
<keyword evidence="6 7" id="KW-0676">Redox-active center</keyword>
<evidence type="ECO:0000256" key="4">
    <source>
        <dbReference type="ARBA" id="ARBA00023002"/>
    </source>
</evidence>
<dbReference type="InterPro" id="IPR005982">
    <property type="entry name" value="Thioredox_Rdtase"/>
</dbReference>
<reference evidence="10 11" key="1">
    <citation type="submission" date="2010-03" db="EMBL/GenBank/DDBJ databases">
        <title>The genome sequence of Ruminococcus obeum A2-162.</title>
        <authorList>
            <consortium name="metaHIT consortium -- http://www.metahit.eu/"/>
            <person name="Pajon A."/>
            <person name="Turner K."/>
            <person name="Parkhill J."/>
            <person name="Duncan S."/>
            <person name="Flint H."/>
        </authorList>
    </citation>
    <scope>NUCLEOTIDE SEQUENCE [LARGE SCALE GENOMIC DNA]</scope>
    <source>
        <strain evidence="10 11">A2-162</strain>
    </source>
</reference>
<dbReference type="GO" id="GO:0019430">
    <property type="term" value="P:removal of superoxide radicals"/>
    <property type="evidence" value="ECO:0007669"/>
    <property type="project" value="UniProtKB-UniRule"/>
</dbReference>
<dbReference type="HOGENOM" id="CLU_031864_5_3_9"/>
<name>D4LVW7_9FIRM</name>
<dbReference type="EC" id="1.8.1.9" evidence="7"/>
<proteinExistence type="inferred from homology"/>
<dbReference type="InterPro" id="IPR023753">
    <property type="entry name" value="FAD/NAD-binding_dom"/>
</dbReference>
<keyword evidence="8" id="KW-0521">NADP</keyword>
<dbReference type="PANTHER" id="PTHR48105">
    <property type="entry name" value="THIOREDOXIN REDUCTASE 1-RELATED-RELATED"/>
    <property type="match status" value="1"/>
</dbReference>
<gene>
    <name evidence="10" type="ORF">CK5_01260</name>
</gene>
<comment type="cofactor">
    <cofactor evidence="8">
        <name>FAD</name>
        <dbReference type="ChEBI" id="CHEBI:57692"/>
    </cofactor>
    <text evidence="8">Binds 1 FAD per subunit.</text>
</comment>
<comment type="subunit">
    <text evidence="7">Homodimer.</text>
</comment>
<evidence type="ECO:0000256" key="5">
    <source>
        <dbReference type="ARBA" id="ARBA00023157"/>
    </source>
</evidence>
<evidence type="ECO:0000256" key="6">
    <source>
        <dbReference type="ARBA" id="ARBA00023284"/>
    </source>
</evidence>
<keyword evidence="4 7" id="KW-0560">Oxidoreductase</keyword>
<dbReference type="InterPro" id="IPR008255">
    <property type="entry name" value="Pyr_nucl-diS_OxRdtase_2_AS"/>
</dbReference>
<accession>D4LVW7</accession>
<dbReference type="EMBL" id="FP929054">
    <property type="protein sequence ID" value="CBL21770.1"/>
    <property type="molecule type" value="Genomic_DNA"/>
</dbReference>
<dbReference type="GO" id="GO:0005737">
    <property type="term" value="C:cytoplasm"/>
    <property type="evidence" value="ECO:0007669"/>
    <property type="project" value="InterPro"/>
</dbReference>
<evidence type="ECO:0000256" key="2">
    <source>
        <dbReference type="ARBA" id="ARBA00022630"/>
    </source>
</evidence>
<dbReference type="NCBIfam" id="TIGR01292">
    <property type="entry name" value="TRX_reduct"/>
    <property type="match status" value="1"/>
</dbReference>
<evidence type="ECO:0000256" key="3">
    <source>
        <dbReference type="ARBA" id="ARBA00022827"/>
    </source>
</evidence>
<dbReference type="InterPro" id="IPR036188">
    <property type="entry name" value="FAD/NAD-bd_sf"/>
</dbReference>
<evidence type="ECO:0000313" key="11">
    <source>
        <dbReference type="Proteomes" id="UP000008955"/>
    </source>
</evidence>
<keyword evidence="3 7" id="KW-0274">FAD</keyword>
<evidence type="ECO:0000256" key="8">
    <source>
        <dbReference type="RuleBase" id="RU003881"/>
    </source>
</evidence>
<dbReference type="PATRIC" id="fig|657314.3.peg.117"/>
<protein>
    <recommendedName>
        <fullName evidence="7">Thioredoxin reductase</fullName>
        <ecNumber evidence="7">1.8.1.9</ecNumber>
    </recommendedName>
</protein>
<keyword evidence="2 7" id="KW-0285">Flavoprotein</keyword>
<dbReference type="InterPro" id="IPR050097">
    <property type="entry name" value="Ferredoxin-NADP_redctase_2"/>
</dbReference>
<dbReference type="SUPFAM" id="SSF51905">
    <property type="entry name" value="FAD/NAD(P)-binding domain"/>
    <property type="match status" value="1"/>
</dbReference>
<dbReference type="Gene3D" id="3.50.50.60">
    <property type="entry name" value="FAD/NAD(P)-binding domain"/>
    <property type="match status" value="2"/>
</dbReference>
<dbReference type="AlphaFoldDB" id="D4LVW7"/>
<dbReference type="PRINTS" id="PR00368">
    <property type="entry name" value="FADPNR"/>
</dbReference>
<feature type="domain" description="FAD/NAD(P)-binding" evidence="9">
    <location>
        <begin position="16"/>
        <end position="303"/>
    </location>
</feature>
<keyword evidence="11" id="KW-1185">Reference proteome</keyword>
<comment type="catalytic activity">
    <reaction evidence="7">
        <text>[thioredoxin]-dithiol + NADP(+) = [thioredoxin]-disulfide + NADPH + H(+)</text>
        <dbReference type="Rhea" id="RHEA:20345"/>
        <dbReference type="Rhea" id="RHEA-COMP:10698"/>
        <dbReference type="Rhea" id="RHEA-COMP:10700"/>
        <dbReference type="ChEBI" id="CHEBI:15378"/>
        <dbReference type="ChEBI" id="CHEBI:29950"/>
        <dbReference type="ChEBI" id="CHEBI:50058"/>
        <dbReference type="ChEBI" id="CHEBI:57783"/>
        <dbReference type="ChEBI" id="CHEBI:58349"/>
        <dbReference type="EC" id="1.8.1.9"/>
    </reaction>
</comment>
<evidence type="ECO:0000313" key="10">
    <source>
        <dbReference type="EMBL" id="CBL21770.1"/>
    </source>
</evidence>